<comment type="caution">
    <text evidence="2">The sequence shown here is derived from an EMBL/GenBank/DDBJ whole genome shotgun (WGS) entry which is preliminary data.</text>
</comment>
<reference evidence="2" key="1">
    <citation type="submission" date="2021-06" db="EMBL/GenBank/DDBJ databases">
        <authorList>
            <person name="Kallberg Y."/>
            <person name="Tangrot J."/>
            <person name="Rosling A."/>
        </authorList>
    </citation>
    <scope>NUCLEOTIDE SEQUENCE</scope>
    <source>
        <strain evidence="2">MA453B</strain>
    </source>
</reference>
<dbReference type="OrthoDB" id="2376730at2759"/>
<dbReference type="AlphaFoldDB" id="A0A9N8Z5I3"/>
<dbReference type="InterPro" id="IPR025525">
    <property type="entry name" value="hAT-like_transposase_RNase-H"/>
</dbReference>
<dbReference type="Proteomes" id="UP000789405">
    <property type="component" value="Unassembled WGS sequence"/>
</dbReference>
<evidence type="ECO:0000313" key="2">
    <source>
        <dbReference type="EMBL" id="CAG8470383.1"/>
    </source>
</evidence>
<proteinExistence type="predicted"/>
<keyword evidence="3" id="KW-1185">Reference proteome</keyword>
<feature type="domain" description="hAT-like transposase RNase-H fold" evidence="1">
    <location>
        <begin position="28"/>
        <end position="88"/>
    </location>
</feature>
<dbReference type="EMBL" id="CAJVPY010000398">
    <property type="protein sequence ID" value="CAG8470383.1"/>
    <property type="molecule type" value="Genomic_DNA"/>
</dbReference>
<gene>
    <name evidence="2" type="ORF">DERYTH_LOCUS1427</name>
</gene>
<accession>A0A9N8Z5I3</accession>
<dbReference type="Pfam" id="PF14372">
    <property type="entry name" value="hAT-like_RNase-H"/>
    <property type="match status" value="1"/>
</dbReference>
<name>A0A9N8Z5I3_9GLOM</name>
<evidence type="ECO:0000259" key="1">
    <source>
        <dbReference type="Pfam" id="PF14372"/>
    </source>
</evidence>
<protein>
    <submittedName>
        <fullName evidence="2">15413_t:CDS:1</fullName>
    </submittedName>
</protein>
<organism evidence="2 3">
    <name type="scientific">Dentiscutata erythropus</name>
    <dbReference type="NCBI Taxonomy" id="1348616"/>
    <lineage>
        <taxon>Eukaryota</taxon>
        <taxon>Fungi</taxon>
        <taxon>Fungi incertae sedis</taxon>
        <taxon>Mucoromycota</taxon>
        <taxon>Glomeromycotina</taxon>
        <taxon>Glomeromycetes</taxon>
        <taxon>Diversisporales</taxon>
        <taxon>Gigasporaceae</taxon>
        <taxon>Dentiscutata</taxon>
    </lineage>
</organism>
<evidence type="ECO:0000313" key="3">
    <source>
        <dbReference type="Proteomes" id="UP000789405"/>
    </source>
</evidence>
<dbReference type="GO" id="GO:0003677">
    <property type="term" value="F:DNA binding"/>
    <property type="evidence" value="ECO:0007669"/>
    <property type="project" value="InterPro"/>
</dbReference>
<sequence>MPSCLDNEEFVVLESFCKLLKPFENYHIKKKFDKYWDIIINQVIIAHVLDLRYKLKHLKVTLIEVGGYKAELFVNNIQENIISYRMKYTNTEPPNIEVSEVSKIVNINDKSTSDFLFSEGEFQKKKIQ</sequence>